<evidence type="ECO:0000256" key="2">
    <source>
        <dbReference type="ARBA" id="ARBA00022670"/>
    </source>
</evidence>
<dbReference type="PANTHER" id="PTHR47053">
    <property type="entry name" value="MUREIN DD-ENDOPEPTIDASE MEPH-RELATED"/>
    <property type="match status" value="1"/>
</dbReference>
<protein>
    <submittedName>
        <fullName evidence="6">C40 family peptidase</fullName>
    </submittedName>
</protein>
<evidence type="ECO:0000256" key="3">
    <source>
        <dbReference type="ARBA" id="ARBA00022801"/>
    </source>
</evidence>
<reference evidence="6" key="1">
    <citation type="submission" date="2020-09" db="EMBL/GenBank/DDBJ databases">
        <title>A novel bacterium of genus Paenibacillus, isolated from South China Sea.</title>
        <authorList>
            <person name="Huang H."/>
            <person name="Mo K."/>
            <person name="Hu Y."/>
        </authorList>
    </citation>
    <scope>NUCLEOTIDE SEQUENCE</scope>
    <source>
        <strain evidence="6">IB182363</strain>
    </source>
</reference>
<keyword evidence="4" id="KW-0788">Thiol protease</keyword>
<dbReference type="GO" id="GO:0006508">
    <property type="term" value="P:proteolysis"/>
    <property type="evidence" value="ECO:0007669"/>
    <property type="project" value="UniProtKB-KW"/>
</dbReference>
<evidence type="ECO:0000313" key="7">
    <source>
        <dbReference type="Proteomes" id="UP000639396"/>
    </source>
</evidence>
<keyword evidence="3" id="KW-0378">Hydrolase</keyword>
<comment type="caution">
    <text evidence="6">The sequence shown here is derived from an EMBL/GenBank/DDBJ whole genome shotgun (WGS) entry which is preliminary data.</text>
</comment>
<gene>
    <name evidence="6" type="ORF">IDH45_19340</name>
</gene>
<dbReference type="Gene3D" id="3.30.457.10">
    <property type="entry name" value="Copper amine oxidase-like, N-terminal domain"/>
    <property type="match status" value="1"/>
</dbReference>
<evidence type="ECO:0000256" key="4">
    <source>
        <dbReference type="ARBA" id="ARBA00022807"/>
    </source>
</evidence>
<dbReference type="InterPro" id="IPR000064">
    <property type="entry name" value="NLP_P60_dom"/>
</dbReference>
<proteinExistence type="inferred from homology"/>
<sequence length="282" mass="30615">MSASAVHGGTASASTPSADQSVKIQLNDQLIPFPEAQPYIDDKGQTFVPIRPVLESLGYQMDWEMENGQVEVTVKGDKQKTVELTTGVSEAKLNGKAVPLTSGALFRDGTVFVPVRFISESLGIMMQWDNDNRIAILCQDGQYHAPAWYAPPVVQALAAAPAPSVADRITDTAQNMLGIRYVWGGTTPSGFDCSGFVNYVFDQFGVDLPRTSRDMFHNSGQPVTELKKGDLVFLNIGRVTTHVGIYLGNDQFVSATTSRGTQIDSLTSSYWGPKYVGAKRIL</sequence>
<comment type="similarity">
    <text evidence="1">Belongs to the peptidase C40 family.</text>
</comment>
<dbReference type="InterPro" id="IPR036582">
    <property type="entry name" value="Mao_N_sf"/>
</dbReference>
<name>A0A927H0W8_9BACL</name>
<dbReference type="Gene3D" id="3.90.1720.10">
    <property type="entry name" value="endopeptidase domain like (from Nostoc punctiforme)"/>
    <property type="match status" value="1"/>
</dbReference>
<dbReference type="Pfam" id="PF00877">
    <property type="entry name" value="NLPC_P60"/>
    <property type="match status" value="1"/>
</dbReference>
<dbReference type="PROSITE" id="PS51935">
    <property type="entry name" value="NLPC_P60"/>
    <property type="match status" value="1"/>
</dbReference>
<feature type="domain" description="NlpC/P60" evidence="5">
    <location>
        <begin position="163"/>
        <end position="282"/>
    </location>
</feature>
<dbReference type="SUPFAM" id="SSF54001">
    <property type="entry name" value="Cysteine proteinases"/>
    <property type="match status" value="1"/>
</dbReference>
<dbReference type="InterPro" id="IPR038765">
    <property type="entry name" value="Papain-like_cys_pep_sf"/>
</dbReference>
<dbReference type="AlphaFoldDB" id="A0A927H0W8"/>
<organism evidence="6 7">
    <name type="scientific">Paenibacillus oceani</name>
    <dbReference type="NCBI Taxonomy" id="2772510"/>
    <lineage>
        <taxon>Bacteria</taxon>
        <taxon>Bacillati</taxon>
        <taxon>Bacillota</taxon>
        <taxon>Bacilli</taxon>
        <taxon>Bacillales</taxon>
        <taxon>Paenibacillaceae</taxon>
        <taxon>Paenibacillus</taxon>
    </lineage>
</organism>
<evidence type="ECO:0000313" key="6">
    <source>
        <dbReference type="EMBL" id="MBD2864140.1"/>
    </source>
</evidence>
<dbReference type="PANTHER" id="PTHR47053:SF1">
    <property type="entry name" value="MUREIN DD-ENDOPEPTIDASE MEPH-RELATED"/>
    <property type="match status" value="1"/>
</dbReference>
<dbReference type="InterPro" id="IPR012854">
    <property type="entry name" value="Cu_amine_oxidase-like_N"/>
</dbReference>
<dbReference type="EMBL" id="JACXJA010000027">
    <property type="protein sequence ID" value="MBD2864140.1"/>
    <property type="molecule type" value="Genomic_DNA"/>
</dbReference>
<evidence type="ECO:0000256" key="1">
    <source>
        <dbReference type="ARBA" id="ARBA00007074"/>
    </source>
</evidence>
<keyword evidence="2" id="KW-0645">Protease</keyword>
<keyword evidence="7" id="KW-1185">Reference proteome</keyword>
<dbReference type="GO" id="GO:0008234">
    <property type="term" value="F:cysteine-type peptidase activity"/>
    <property type="evidence" value="ECO:0007669"/>
    <property type="project" value="UniProtKB-KW"/>
</dbReference>
<dbReference type="Pfam" id="PF07833">
    <property type="entry name" value="Cu_amine_oxidN1"/>
    <property type="match status" value="1"/>
</dbReference>
<dbReference type="Proteomes" id="UP000639396">
    <property type="component" value="Unassembled WGS sequence"/>
</dbReference>
<dbReference type="InterPro" id="IPR051202">
    <property type="entry name" value="Peptidase_C40"/>
</dbReference>
<evidence type="ECO:0000259" key="5">
    <source>
        <dbReference type="PROSITE" id="PS51935"/>
    </source>
</evidence>
<accession>A0A927H0W8</accession>
<dbReference type="SUPFAM" id="SSF55383">
    <property type="entry name" value="Copper amine oxidase, domain N"/>
    <property type="match status" value="1"/>
</dbReference>